<dbReference type="InterPro" id="IPR052666">
    <property type="entry name" value="CYP450_20A1-like"/>
</dbReference>
<dbReference type="GO" id="GO:0016705">
    <property type="term" value="F:oxidoreductase activity, acting on paired donors, with incorporation or reduction of molecular oxygen"/>
    <property type="evidence" value="ECO:0007669"/>
    <property type="project" value="InterPro"/>
</dbReference>
<name>A0AAD9JFL2_RIDPI</name>
<comment type="caution">
    <text evidence="3">The sequence shown here is derived from an EMBL/GenBank/DDBJ whole genome shotgun (WGS) entry which is preliminary data.</text>
</comment>
<sequence length="373" mass="42310">MEPFITPESLQYCNGDEARQRHVAYGRCYSDQALSAYYPTINKLADELVQKWGNTPPEEHIALHETGYDMAASVMLQCSLDKHFQEDNVAKEIRRNYDVAWAELERRLVEGDPEEGSDNEEILQKATNTLTDTLKKVLEEYKNNLPTDVRTTLIDVLSRSDLSEAKTVADLLTVFVGGFHTSGSLMNWTLYFLATHPDVEQKLVNEIQQVLGVDESGNQSRVTEENIDQLVYLRQVLDEALRCSILAPYAARFEDVESELGGHRIPAGTPVIHALGVVLQSEDLYPDPTKFDPERFSPENRKKLPPFAFEPFGFAGKRKCMGWKFSFLESTIILTAIVGHFKLSMVPGQKMERKYGLVTKPAEEMWITVTKRN</sequence>
<organism evidence="3 4">
    <name type="scientific">Ridgeia piscesae</name>
    <name type="common">Tubeworm</name>
    <dbReference type="NCBI Taxonomy" id="27915"/>
    <lineage>
        <taxon>Eukaryota</taxon>
        <taxon>Metazoa</taxon>
        <taxon>Spiralia</taxon>
        <taxon>Lophotrochozoa</taxon>
        <taxon>Annelida</taxon>
        <taxon>Polychaeta</taxon>
        <taxon>Sedentaria</taxon>
        <taxon>Canalipalpata</taxon>
        <taxon>Sabellida</taxon>
        <taxon>Siboglinidae</taxon>
        <taxon>Ridgeia</taxon>
    </lineage>
</organism>
<feature type="binding site" description="axial binding residue" evidence="2">
    <location>
        <position position="320"/>
    </location>
    <ligand>
        <name>heme</name>
        <dbReference type="ChEBI" id="CHEBI:30413"/>
    </ligand>
    <ligandPart>
        <name>Fe</name>
        <dbReference type="ChEBI" id="CHEBI:18248"/>
    </ligandPart>
</feature>
<keyword evidence="2" id="KW-0349">Heme</keyword>
<dbReference type="GO" id="GO:0004497">
    <property type="term" value="F:monooxygenase activity"/>
    <property type="evidence" value="ECO:0007669"/>
    <property type="project" value="InterPro"/>
</dbReference>
<dbReference type="PANTHER" id="PTHR24280:SF4">
    <property type="entry name" value="CYTOCHROME P450 20A1"/>
    <property type="match status" value="1"/>
</dbReference>
<dbReference type="Proteomes" id="UP001209878">
    <property type="component" value="Unassembled WGS sequence"/>
</dbReference>
<dbReference type="EMBL" id="JAODUO010002482">
    <property type="protein sequence ID" value="KAK2152269.1"/>
    <property type="molecule type" value="Genomic_DNA"/>
</dbReference>
<keyword evidence="2" id="KW-0408">Iron</keyword>
<dbReference type="Gene3D" id="1.10.630.10">
    <property type="entry name" value="Cytochrome P450"/>
    <property type="match status" value="1"/>
</dbReference>
<comment type="cofactor">
    <cofactor evidence="2">
        <name>heme</name>
        <dbReference type="ChEBI" id="CHEBI:30413"/>
    </cofactor>
</comment>
<keyword evidence="4" id="KW-1185">Reference proteome</keyword>
<accession>A0AAD9JFL2</accession>
<evidence type="ECO:0000313" key="3">
    <source>
        <dbReference type="EMBL" id="KAK2152269.1"/>
    </source>
</evidence>
<dbReference type="InterPro" id="IPR001128">
    <property type="entry name" value="Cyt_P450"/>
</dbReference>
<comment type="similarity">
    <text evidence="1">Belongs to the cytochrome P450 family.</text>
</comment>
<dbReference type="Pfam" id="PF00067">
    <property type="entry name" value="p450"/>
    <property type="match status" value="1"/>
</dbReference>
<keyword evidence="2" id="KW-0479">Metal-binding</keyword>
<gene>
    <name evidence="3" type="ORF">NP493_2494g00003</name>
</gene>
<evidence type="ECO:0008006" key="5">
    <source>
        <dbReference type="Google" id="ProtNLM"/>
    </source>
</evidence>
<evidence type="ECO:0000313" key="4">
    <source>
        <dbReference type="Proteomes" id="UP001209878"/>
    </source>
</evidence>
<dbReference type="PANTHER" id="PTHR24280">
    <property type="entry name" value="CYTOCHROME P450 20A1"/>
    <property type="match status" value="1"/>
</dbReference>
<dbReference type="SUPFAM" id="SSF48264">
    <property type="entry name" value="Cytochrome P450"/>
    <property type="match status" value="1"/>
</dbReference>
<dbReference type="PRINTS" id="PR00463">
    <property type="entry name" value="EP450I"/>
</dbReference>
<proteinExistence type="inferred from homology"/>
<evidence type="ECO:0000256" key="1">
    <source>
        <dbReference type="ARBA" id="ARBA00010617"/>
    </source>
</evidence>
<evidence type="ECO:0000256" key="2">
    <source>
        <dbReference type="PIRSR" id="PIRSR602401-1"/>
    </source>
</evidence>
<dbReference type="GO" id="GO:0020037">
    <property type="term" value="F:heme binding"/>
    <property type="evidence" value="ECO:0007669"/>
    <property type="project" value="InterPro"/>
</dbReference>
<reference evidence="3" key="1">
    <citation type="journal article" date="2023" name="Mol. Biol. Evol.">
        <title>Third-Generation Sequencing Reveals the Adaptive Role of the Epigenome in Three Deep-Sea Polychaetes.</title>
        <authorList>
            <person name="Perez M."/>
            <person name="Aroh O."/>
            <person name="Sun Y."/>
            <person name="Lan Y."/>
            <person name="Juniper S.K."/>
            <person name="Young C.R."/>
            <person name="Angers B."/>
            <person name="Qian P.Y."/>
        </authorList>
    </citation>
    <scope>NUCLEOTIDE SEQUENCE</scope>
    <source>
        <strain evidence="3">R07B-5</strain>
    </source>
</reference>
<dbReference type="AlphaFoldDB" id="A0AAD9JFL2"/>
<dbReference type="GO" id="GO:0016020">
    <property type="term" value="C:membrane"/>
    <property type="evidence" value="ECO:0007669"/>
    <property type="project" value="TreeGrafter"/>
</dbReference>
<dbReference type="InterPro" id="IPR002401">
    <property type="entry name" value="Cyt_P450_E_grp-I"/>
</dbReference>
<dbReference type="InterPro" id="IPR036396">
    <property type="entry name" value="Cyt_P450_sf"/>
</dbReference>
<protein>
    <recommendedName>
        <fullName evidence="5">Cytochrome P450</fullName>
    </recommendedName>
</protein>
<dbReference type="GO" id="GO:0005506">
    <property type="term" value="F:iron ion binding"/>
    <property type="evidence" value="ECO:0007669"/>
    <property type="project" value="InterPro"/>
</dbReference>